<evidence type="ECO:0000313" key="2">
    <source>
        <dbReference type="Proteomes" id="UP001168694"/>
    </source>
</evidence>
<protein>
    <submittedName>
        <fullName evidence="1">Fur-regulated basic protein FbpA</fullName>
    </submittedName>
</protein>
<accession>A0ABT8E3P5</accession>
<organism evidence="1 2">
    <name type="scientific">Fictibacillus terranigra</name>
    <dbReference type="NCBI Taxonomy" id="3058424"/>
    <lineage>
        <taxon>Bacteria</taxon>
        <taxon>Bacillati</taxon>
        <taxon>Bacillota</taxon>
        <taxon>Bacilli</taxon>
        <taxon>Bacillales</taxon>
        <taxon>Fictibacillaceae</taxon>
        <taxon>Fictibacillus</taxon>
    </lineage>
</organism>
<sequence length="61" mass="7315">MMNVPQGQLRRAVEKRKQFLIQKLLHHGFILPEHRLLQEFTLSELEREWRSVQGKDSNVSM</sequence>
<dbReference type="Pfam" id="PF13076">
    <property type="entry name" value="Fur_reg_FbpA"/>
    <property type="match status" value="1"/>
</dbReference>
<comment type="caution">
    <text evidence="1">The sequence shown here is derived from an EMBL/GenBank/DDBJ whole genome shotgun (WGS) entry which is preliminary data.</text>
</comment>
<name>A0ABT8E3P5_9BACL</name>
<dbReference type="Proteomes" id="UP001168694">
    <property type="component" value="Unassembled WGS sequence"/>
</dbReference>
<gene>
    <name evidence="1" type="ORF">QYF49_05610</name>
</gene>
<evidence type="ECO:0000313" key="1">
    <source>
        <dbReference type="EMBL" id="MDN4072506.1"/>
    </source>
</evidence>
<dbReference type="InterPro" id="IPR025072">
    <property type="entry name" value="Fur_reg_FbpA"/>
</dbReference>
<proteinExistence type="predicted"/>
<dbReference type="RefSeq" id="WP_290398618.1">
    <property type="nucleotide sequence ID" value="NZ_JAUHLN010000001.1"/>
</dbReference>
<dbReference type="EMBL" id="JAUHLN010000001">
    <property type="protein sequence ID" value="MDN4072506.1"/>
    <property type="molecule type" value="Genomic_DNA"/>
</dbReference>
<keyword evidence="2" id="KW-1185">Reference proteome</keyword>
<reference evidence="1" key="1">
    <citation type="submission" date="2023-06" db="EMBL/GenBank/DDBJ databases">
        <title>Draft Genome Sequences of Representative Paenibacillus Polymyxa, Bacillus cereus, Fictibacillus sp., and Brevibacillus agri Strains Isolated from Amazonian Dark Earth.</title>
        <authorList>
            <person name="Pellegrinetti T.A."/>
            <person name="Cunha I.C.M."/>
            <person name="Chaves M.G."/>
            <person name="Freitas A.S."/>
            <person name="Silva A.V.R."/>
            <person name="Tsai S.M."/>
            <person name="Mendes L.W."/>
        </authorList>
    </citation>
    <scope>NUCLEOTIDE SEQUENCE</scope>
    <source>
        <strain evidence="1">CENA-BCM004</strain>
    </source>
</reference>